<evidence type="ECO:0008006" key="3">
    <source>
        <dbReference type="Google" id="ProtNLM"/>
    </source>
</evidence>
<comment type="caution">
    <text evidence="1">The sequence shown here is derived from an EMBL/GenBank/DDBJ whole genome shotgun (WGS) entry which is preliminary data.</text>
</comment>
<protein>
    <recommendedName>
        <fullName evidence="3">Antirestriction protein ArdA</fullName>
    </recommendedName>
</protein>
<gene>
    <name evidence="1" type="ORF">ERD32_11710</name>
</gene>
<name>A0A135YVI7_9LACO</name>
<sequence>MTVYVNNKGTDFKEVVDDQFLLSDDLQSLVELGLHFYPSYSYDENNLKSLLDLINKLSLKDQLKLEAILLDSEGRNVYEEFNEFKDNSGLDETEADLQFDFLEELHDGSFDTLNDCLNDTFNIDYIGNWTDVEKILEFLEHHVKGFYYDIVNGCVQGDTCLVWMKDMKQNPFDKAFEFESNEGSYTTSVCNIDWTFKDYLECVLFNGGAVDIYSCDNHGRIIGNDNFDIAYELSANDSKYVDEYMQSQYGYQPANVEYTYSK</sequence>
<accession>A0A135YVI7</accession>
<evidence type="ECO:0000313" key="2">
    <source>
        <dbReference type="Proteomes" id="UP000289808"/>
    </source>
</evidence>
<evidence type="ECO:0000313" key="1">
    <source>
        <dbReference type="EMBL" id="RXF54440.1"/>
    </source>
</evidence>
<proteinExistence type="predicted"/>
<dbReference type="RefSeq" id="WP_060463040.1">
    <property type="nucleotide sequence ID" value="NZ_CP083390.1"/>
</dbReference>
<organism evidence="1 2">
    <name type="scientific">Lactobacillus crispatus</name>
    <dbReference type="NCBI Taxonomy" id="47770"/>
    <lineage>
        <taxon>Bacteria</taxon>
        <taxon>Bacillati</taxon>
        <taxon>Bacillota</taxon>
        <taxon>Bacilli</taxon>
        <taxon>Lactobacillales</taxon>
        <taxon>Lactobacillaceae</taxon>
        <taxon>Lactobacillus</taxon>
    </lineage>
</organism>
<dbReference type="EMBL" id="SCLX01000118">
    <property type="protein sequence ID" value="RXF54440.1"/>
    <property type="molecule type" value="Genomic_DNA"/>
</dbReference>
<reference evidence="1 2" key="1">
    <citation type="submission" date="2019-01" db="EMBL/GenBank/DDBJ databases">
        <title>The genome sequence of Lactobacillus crispatus L49.</title>
        <authorList>
            <person name="Zhong J."/>
            <person name="Zhang J."/>
        </authorList>
    </citation>
    <scope>NUCLEOTIDE SEQUENCE [LARGE SCALE GENOMIC DNA]</scope>
    <source>
        <strain evidence="1 2">L49</strain>
    </source>
</reference>
<dbReference type="AlphaFoldDB" id="A0A135YVI7"/>
<dbReference type="Proteomes" id="UP000289808">
    <property type="component" value="Unassembled WGS sequence"/>
</dbReference>